<protein>
    <recommendedName>
        <fullName evidence="4">Response regulatory domain-containing protein</fullName>
    </recommendedName>
</protein>
<dbReference type="GO" id="GO:0000160">
    <property type="term" value="P:phosphorelay signal transduction system"/>
    <property type="evidence" value="ECO:0007669"/>
    <property type="project" value="InterPro"/>
</dbReference>
<dbReference type="GO" id="GO:0051782">
    <property type="term" value="P:negative regulation of cell division"/>
    <property type="evidence" value="ECO:0007669"/>
    <property type="project" value="TreeGrafter"/>
</dbReference>
<gene>
    <name evidence="5" type="ORF">H9Q16_19940</name>
</gene>
<proteinExistence type="predicted"/>
<comment type="caution">
    <text evidence="5">The sequence shown here is derived from an EMBL/GenBank/DDBJ whole genome shotgun (WGS) entry which is preliminary data.</text>
</comment>
<accession>A0A927D9N2</accession>
<evidence type="ECO:0000256" key="2">
    <source>
        <dbReference type="ARBA" id="ARBA00022840"/>
    </source>
</evidence>
<dbReference type="Gene3D" id="3.40.50.2300">
    <property type="match status" value="1"/>
</dbReference>
<sequence>MITKLRVNEVNSDPSVPTADVIVVDFDEMGEDELQIFAEVRAKAPETPLILVSEELTPDAMRQLFKYNVQDWLRKPIDDEGLLSAIRSTVRSSRTTTNQVNAVISCVGGAGATTLAINMADIASRRLAKKDPNIALVDLDFSTGNCSYVLNMVSTFNLGSVASAPRRVDSEFVSVIQQQHDSGFYLYSFKRPDLNTELNGYELILRLLDVVSLEHTTLFLDIPYYATEWRNDVLSAVNTVTLVSEVNLPAIKHTLDQIEQIKELRGEDFPIHVVFNKHSGRLFGQRISSRRIKELLEDTPFTYLPADHSLIGEATDRGVLPSDISTRAQFLKKLTGYMKSANMMGAPAK</sequence>
<dbReference type="Gene3D" id="3.40.50.300">
    <property type="entry name" value="P-loop containing nucleotide triphosphate hydrolases"/>
    <property type="match status" value="1"/>
</dbReference>
<name>A0A927D9N2_9RHOB</name>
<dbReference type="GO" id="GO:0005524">
    <property type="term" value="F:ATP binding"/>
    <property type="evidence" value="ECO:0007669"/>
    <property type="project" value="UniProtKB-KW"/>
</dbReference>
<dbReference type="InterPro" id="IPR050625">
    <property type="entry name" value="ParA/MinD_ATPase"/>
</dbReference>
<dbReference type="PANTHER" id="PTHR43384:SF6">
    <property type="entry name" value="SEPTUM SITE-DETERMINING PROTEIN MIND HOMOLOG, CHLOROPLASTIC"/>
    <property type="match status" value="1"/>
</dbReference>
<reference evidence="5" key="1">
    <citation type="submission" date="2020-08" db="EMBL/GenBank/DDBJ databases">
        <title>Sulfitobacter aestuariivivens sp. nov., isolated from a tidal flat.</title>
        <authorList>
            <person name="Park S."/>
            <person name="Yoon J.-H."/>
        </authorList>
    </citation>
    <scope>NUCLEOTIDE SEQUENCE</scope>
    <source>
        <strain evidence="5">TSTF-M16</strain>
    </source>
</reference>
<evidence type="ECO:0000313" key="6">
    <source>
        <dbReference type="Proteomes" id="UP000635142"/>
    </source>
</evidence>
<dbReference type="EMBL" id="JACTAG010000005">
    <property type="protein sequence ID" value="MBD3666212.1"/>
    <property type="molecule type" value="Genomic_DNA"/>
</dbReference>
<dbReference type="InterPro" id="IPR027417">
    <property type="entry name" value="P-loop_NTPase"/>
</dbReference>
<dbReference type="InterPro" id="IPR011006">
    <property type="entry name" value="CheY-like_superfamily"/>
</dbReference>
<feature type="domain" description="Response regulatory" evidence="4">
    <location>
        <begin position="1"/>
        <end position="90"/>
    </location>
</feature>
<dbReference type="PANTHER" id="PTHR43384">
    <property type="entry name" value="SEPTUM SITE-DETERMINING PROTEIN MIND HOMOLOG, CHLOROPLASTIC-RELATED"/>
    <property type="match status" value="1"/>
</dbReference>
<dbReference type="PROSITE" id="PS50110">
    <property type="entry name" value="RESPONSE_REGULATORY"/>
    <property type="match status" value="1"/>
</dbReference>
<dbReference type="AlphaFoldDB" id="A0A927D9N2"/>
<keyword evidence="3" id="KW-0597">Phosphoprotein</keyword>
<evidence type="ECO:0000313" key="5">
    <source>
        <dbReference type="EMBL" id="MBD3666212.1"/>
    </source>
</evidence>
<evidence type="ECO:0000256" key="1">
    <source>
        <dbReference type="ARBA" id="ARBA00022741"/>
    </source>
</evidence>
<dbReference type="GO" id="GO:0016887">
    <property type="term" value="F:ATP hydrolysis activity"/>
    <property type="evidence" value="ECO:0007669"/>
    <property type="project" value="TreeGrafter"/>
</dbReference>
<dbReference type="RefSeq" id="WP_191077242.1">
    <property type="nucleotide sequence ID" value="NZ_JACTAG010000005.1"/>
</dbReference>
<evidence type="ECO:0000259" key="4">
    <source>
        <dbReference type="PROSITE" id="PS50110"/>
    </source>
</evidence>
<dbReference type="GO" id="GO:0009898">
    <property type="term" value="C:cytoplasmic side of plasma membrane"/>
    <property type="evidence" value="ECO:0007669"/>
    <property type="project" value="TreeGrafter"/>
</dbReference>
<dbReference type="InterPro" id="IPR001789">
    <property type="entry name" value="Sig_transdc_resp-reg_receiver"/>
</dbReference>
<keyword evidence="6" id="KW-1185">Reference proteome</keyword>
<keyword evidence="1" id="KW-0547">Nucleotide-binding</keyword>
<dbReference type="SUPFAM" id="SSF52540">
    <property type="entry name" value="P-loop containing nucleoside triphosphate hydrolases"/>
    <property type="match status" value="1"/>
</dbReference>
<feature type="modified residue" description="4-aspartylphosphate" evidence="3">
    <location>
        <position position="25"/>
    </location>
</feature>
<dbReference type="GO" id="GO:0005829">
    <property type="term" value="C:cytosol"/>
    <property type="evidence" value="ECO:0007669"/>
    <property type="project" value="TreeGrafter"/>
</dbReference>
<dbReference type="Proteomes" id="UP000635142">
    <property type="component" value="Unassembled WGS sequence"/>
</dbReference>
<dbReference type="SUPFAM" id="SSF52172">
    <property type="entry name" value="CheY-like"/>
    <property type="match status" value="1"/>
</dbReference>
<evidence type="ECO:0000256" key="3">
    <source>
        <dbReference type="PROSITE-ProRule" id="PRU00169"/>
    </source>
</evidence>
<organism evidence="5 6">
    <name type="scientific">Sulfitobacter aestuariivivens</name>
    <dbReference type="NCBI Taxonomy" id="2766981"/>
    <lineage>
        <taxon>Bacteria</taxon>
        <taxon>Pseudomonadati</taxon>
        <taxon>Pseudomonadota</taxon>
        <taxon>Alphaproteobacteria</taxon>
        <taxon>Rhodobacterales</taxon>
        <taxon>Roseobacteraceae</taxon>
        <taxon>Sulfitobacter</taxon>
    </lineage>
</organism>
<keyword evidence="2" id="KW-0067">ATP-binding</keyword>